<dbReference type="EMBL" id="UFYA01000001">
    <property type="protein sequence ID" value="STD13429.1"/>
    <property type="molecule type" value="Genomic_DNA"/>
</dbReference>
<reference evidence="1 2" key="1">
    <citation type="submission" date="2018-06" db="EMBL/GenBank/DDBJ databases">
        <authorList>
            <consortium name="Pathogen Informatics"/>
            <person name="Doyle S."/>
        </authorList>
    </citation>
    <scope>NUCLEOTIDE SEQUENCE [LARGE SCALE GENOMIC DNA]</scope>
    <source>
        <strain evidence="1 2">NCTC7915</strain>
    </source>
</reference>
<name>A0AA46H149_9MICO</name>
<evidence type="ECO:0000313" key="1">
    <source>
        <dbReference type="EMBL" id="STD13429.1"/>
    </source>
</evidence>
<dbReference type="Proteomes" id="UP000254118">
    <property type="component" value="Unassembled WGS sequence"/>
</dbReference>
<organism evidence="1 2">
    <name type="scientific">Dermatophilus congolensis</name>
    <dbReference type="NCBI Taxonomy" id="1863"/>
    <lineage>
        <taxon>Bacteria</taxon>
        <taxon>Bacillati</taxon>
        <taxon>Actinomycetota</taxon>
        <taxon>Actinomycetes</taxon>
        <taxon>Micrococcales</taxon>
        <taxon>Dermatophilaceae</taxon>
        <taxon>Dermatophilus</taxon>
    </lineage>
</organism>
<accession>A0AA46H149</accession>
<comment type="caution">
    <text evidence="1">The sequence shown here is derived from an EMBL/GenBank/DDBJ whole genome shotgun (WGS) entry which is preliminary data.</text>
</comment>
<dbReference type="AlphaFoldDB" id="A0AA46H149"/>
<sequence>MILVSITAVRVASKGVVGGVLRPLRRFRVMVRGGEIQFWFFSADGGSGKGNTIRSLGPEDP</sequence>
<gene>
    <name evidence="1" type="ORF">NCTC7915_01915</name>
</gene>
<evidence type="ECO:0000313" key="2">
    <source>
        <dbReference type="Proteomes" id="UP000254118"/>
    </source>
</evidence>
<protein>
    <submittedName>
        <fullName evidence="1">Uncharacterized protein</fullName>
    </submittedName>
</protein>
<proteinExistence type="predicted"/>